<reference evidence="1" key="2">
    <citation type="submission" date="2020-07" db="EMBL/GenBank/DDBJ databases">
        <authorList>
            <person name="Vera ALvarez R."/>
            <person name="Arias-Moreno D.M."/>
            <person name="Jimenez-Jacinto V."/>
            <person name="Jimenez-Bremont J.F."/>
            <person name="Swaminathan K."/>
            <person name="Moose S.P."/>
            <person name="Guerrero-Gonzalez M.L."/>
            <person name="Marino-Ramirez L."/>
            <person name="Landsman D."/>
            <person name="Rodriguez-Kessler M."/>
            <person name="Delgado-Sanchez P."/>
        </authorList>
    </citation>
    <scope>NUCLEOTIDE SEQUENCE</scope>
    <source>
        <tissue evidence="1">Cladode</tissue>
    </source>
</reference>
<proteinExistence type="predicted"/>
<sequence>MPLQYSIKYPLLRFCPEGRHTTQENVQHDSSTPNVNLLPVPPTQYLRSNIIRTAYYVPIDFTFLNKHRQTKISGLKEGILILAREQEILRLQIPMHDTHKMTHMHNINNLSQNRSSSFLTVMPLRNDPIEELPPSTQLHHQIH</sequence>
<dbReference type="EMBL" id="GISG01265700">
    <property type="protein sequence ID" value="MBA4675040.1"/>
    <property type="molecule type" value="Transcribed_RNA"/>
</dbReference>
<name>A0A7C9ES81_OPUST</name>
<reference evidence="1" key="1">
    <citation type="journal article" date="2013" name="J. Plant Res.">
        <title>Effect of fungi and light on seed germination of three Opuntia species from semiarid lands of central Mexico.</title>
        <authorList>
            <person name="Delgado-Sanchez P."/>
            <person name="Jimenez-Bremont J.F."/>
            <person name="Guerrero-Gonzalez Mde L."/>
            <person name="Flores J."/>
        </authorList>
    </citation>
    <scope>NUCLEOTIDE SEQUENCE</scope>
    <source>
        <tissue evidence="1">Cladode</tissue>
    </source>
</reference>
<protein>
    <submittedName>
        <fullName evidence="1">Uncharacterized protein</fullName>
    </submittedName>
</protein>
<accession>A0A7C9ES81</accession>
<organism evidence="1">
    <name type="scientific">Opuntia streptacantha</name>
    <name type="common">Prickly pear cactus</name>
    <name type="synonym">Opuntia cardona</name>
    <dbReference type="NCBI Taxonomy" id="393608"/>
    <lineage>
        <taxon>Eukaryota</taxon>
        <taxon>Viridiplantae</taxon>
        <taxon>Streptophyta</taxon>
        <taxon>Embryophyta</taxon>
        <taxon>Tracheophyta</taxon>
        <taxon>Spermatophyta</taxon>
        <taxon>Magnoliopsida</taxon>
        <taxon>eudicotyledons</taxon>
        <taxon>Gunneridae</taxon>
        <taxon>Pentapetalae</taxon>
        <taxon>Caryophyllales</taxon>
        <taxon>Cactineae</taxon>
        <taxon>Cactaceae</taxon>
        <taxon>Opuntioideae</taxon>
        <taxon>Opuntia</taxon>
    </lineage>
</organism>
<dbReference type="AlphaFoldDB" id="A0A7C9ES81"/>
<evidence type="ECO:0000313" key="1">
    <source>
        <dbReference type="EMBL" id="MBA4675040.1"/>
    </source>
</evidence>